<dbReference type="KEGG" id="mbd:MEBOL_002772"/>
<protein>
    <recommendedName>
        <fullName evidence="5">Tetratricopeptide repeat protein</fullName>
    </recommendedName>
</protein>
<keyword evidence="2" id="KW-0472">Membrane</keyword>
<evidence type="ECO:0000313" key="4">
    <source>
        <dbReference type="Proteomes" id="UP000217289"/>
    </source>
</evidence>
<dbReference type="EMBL" id="CP022163">
    <property type="protein sequence ID" value="ATB29323.1"/>
    <property type="molecule type" value="Genomic_DNA"/>
</dbReference>
<evidence type="ECO:0008006" key="5">
    <source>
        <dbReference type="Google" id="ProtNLM"/>
    </source>
</evidence>
<evidence type="ECO:0000313" key="3">
    <source>
        <dbReference type="EMBL" id="ATB29323.1"/>
    </source>
</evidence>
<feature type="region of interest" description="Disordered" evidence="1">
    <location>
        <begin position="167"/>
        <end position="217"/>
    </location>
</feature>
<feature type="compositionally biased region" description="Polar residues" evidence="1">
    <location>
        <begin position="190"/>
        <end position="200"/>
    </location>
</feature>
<keyword evidence="4" id="KW-1185">Reference proteome</keyword>
<keyword evidence="2" id="KW-1133">Transmembrane helix</keyword>
<keyword evidence="2" id="KW-0812">Transmembrane</keyword>
<feature type="transmembrane region" description="Helical" evidence="2">
    <location>
        <begin position="266"/>
        <end position="287"/>
    </location>
</feature>
<evidence type="ECO:0000256" key="2">
    <source>
        <dbReference type="SAM" id="Phobius"/>
    </source>
</evidence>
<gene>
    <name evidence="3" type="ORF">MEBOL_002772</name>
</gene>
<organism evidence="3 4">
    <name type="scientific">Melittangium boletus DSM 14713</name>
    <dbReference type="NCBI Taxonomy" id="1294270"/>
    <lineage>
        <taxon>Bacteria</taxon>
        <taxon>Pseudomonadati</taxon>
        <taxon>Myxococcota</taxon>
        <taxon>Myxococcia</taxon>
        <taxon>Myxococcales</taxon>
        <taxon>Cystobacterineae</taxon>
        <taxon>Archangiaceae</taxon>
        <taxon>Melittangium</taxon>
    </lineage>
</organism>
<reference evidence="3 4" key="1">
    <citation type="submission" date="2017-06" db="EMBL/GenBank/DDBJ databases">
        <authorList>
            <person name="Kim H.J."/>
            <person name="Triplett B.A."/>
        </authorList>
    </citation>
    <scope>NUCLEOTIDE SEQUENCE [LARGE SCALE GENOMIC DNA]</scope>
    <source>
        <strain evidence="3 4">DSM 14713</strain>
    </source>
</reference>
<evidence type="ECO:0000256" key="1">
    <source>
        <dbReference type="SAM" id="MobiDB-lite"/>
    </source>
</evidence>
<dbReference type="Proteomes" id="UP000217289">
    <property type="component" value="Chromosome"/>
</dbReference>
<sequence>MLLSGAAVPLGVVVYLISSAHMGSLRAEEVTSHMNRHLGELVLPGAALLTLLSSVSANAAEDGAEVHRVLASVQSLYENFEYEQAFLQIQSARRLPRGTEEEVRLSLYEGIILCETGNFASAENAFRSALLMRPDAMLPIQVAPKIEALFESQRKKVKQTLAVTATPQVAQPESARPLVDVPQRSEPSPFVSSDNASGATPSPLMAPSMVSGDNESTRSSLRDNAIVPISAGLVAVMAGGTSWFVSRQYLAEPRGASASAQVFQNVGISLVGLGSAALITGVCMYSMNAPDSSISLGVGSDGTSAFVHGRWP</sequence>
<name>A0A250IDK8_9BACT</name>
<dbReference type="AlphaFoldDB" id="A0A250IDK8"/>
<accession>A0A250IDK8</accession>
<feature type="transmembrane region" description="Helical" evidence="2">
    <location>
        <begin position="225"/>
        <end position="245"/>
    </location>
</feature>
<proteinExistence type="predicted"/>